<accession>F7XMT2</accession>
<dbReference type="AlphaFoldDB" id="F7XMT2"/>
<keyword evidence="2" id="KW-1185">Reference proteome</keyword>
<reference evidence="1" key="1">
    <citation type="submission" date="2010-07" db="EMBL/GenBank/DDBJ databases">
        <title>The complete genome of Methanosalsum zhilinae DSM 4017.</title>
        <authorList>
            <consortium name="US DOE Joint Genome Institute (JGI-PGF)"/>
            <person name="Lucas S."/>
            <person name="Copeland A."/>
            <person name="Lapidus A."/>
            <person name="Glavina del Rio T."/>
            <person name="Dalin E."/>
            <person name="Tice H."/>
            <person name="Bruce D."/>
            <person name="Goodwin L."/>
            <person name="Pitluck S."/>
            <person name="Kyrpides N."/>
            <person name="Mavromatis K."/>
            <person name="Ovchinnikova G."/>
            <person name="Daligault H."/>
            <person name="Detter J.C."/>
            <person name="Han C."/>
            <person name="Tapia R."/>
            <person name="Larimer F."/>
            <person name="Land M."/>
            <person name="Hauser L."/>
            <person name="Markowitz V."/>
            <person name="Cheng J.-F."/>
            <person name="Hugenholtz P."/>
            <person name="Woyke T."/>
            <person name="Wu D."/>
            <person name="Spring S."/>
            <person name="Schueler E."/>
            <person name="Brambilla E."/>
            <person name="Klenk H.-P."/>
            <person name="Eisen J.A."/>
        </authorList>
    </citation>
    <scope>NUCLEOTIDE SEQUENCE</scope>
    <source>
        <strain evidence="1">DSM 4017</strain>
    </source>
</reference>
<dbReference type="EMBL" id="CP002101">
    <property type="protein sequence ID" value="AEH59949.1"/>
    <property type="molecule type" value="Genomic_DNA"/>
</dbReference>
<organism evidence="1 2">
    <name type="scientific">Methanosalsum zhilinae (strain DSM 4017 / NBRC 107636 / OCM 62 / WeN5)</name>
    <name type="common">Methanohalophilus zhilinae</name>
    <dbReference type="NCBI Taxonomy" id="679901"/>
    <lineage>
        <taxon>Archaea</taxon>
        <taxon>Methanobacteriati</taxon>
        <taxon>Methanobacteriota</taxon>
        <taxon>Stenosarchaea group</taxon>
        <taxon>Methanomicrobia</taxon>
        <taxon>Methanosarcinales</taxon>
        <taxon>Methanosarcinaceae</taxon>
        <taxon>Methanosalsum</taxon>
    </lineage>
</organism>
<sequence length="38" mass="4596">MKYKWIETSCGFFAVEDEKNEDEPLLKKYLKNETPLEE</sequence>
<protein>
    <submittedName>
        <fullName evidence="1">Uncharacterized protein</fullName>
    </submittedName>
</protein>
<dbReference type="HOGENOM" id="CLU_3323047_0_0_2"/>
<dbReference type="STRING" id="679901.Mzhil_0068"/>
<dbReference type="KEGG" id="mzh:Mzhil_0068"/>
<evidence type="ECO:0000313" key="1">
    <source>
        <dbReference type="EMBL" id="AEH59949.1"/>
    </source>
</evidence>
<name>F7XMT2_METZD</name>
<proteinExistence type="predicted"/>
<dbReference type="Proteomes" id="UP000006622">
    <property type="component" value="Chromosome"/>
</dbReference>
<evidence type="ECO:0000313" key="2">
    <source>
        <dbReference type="Proteomes" id="UP000006622"/>
    </source>
</evidence>
<gene>
    <name evidence="1" type="ordered locus">Mzhil_0068</name>
</gene>